<evidence type="ECO:0000313" key="3">
    <source>
        <dbReference type="EMBL" id="EEI62950.1"/>
    </source>
</evidence>
<keyword evidence="4" id="KW-1185">Reference proteome</keyword>
<dbReference type="Proteomes" id="UP000006237">
    <property type="component" value="Unassembled WGS sequence"/>
</dbReference>
<name>A0ABM9XP47_9CORY</name>
<dbReference type="SUPFAM" id="SSF56529">
    <property type="entry name" value="FAH"/>
    <property type="match status" value="1"/>
</dbReference>
<reference evidence="3 4" key="1">
    <citation type="submission" date="2009-01" db="EMBL/GenBank/DDBJ databases">
        <authorList>
            <person name="Qin X."/>
            <person name="Bachman B."/>
            <person name="Battles P."/>
            <person name="Bell A."/>
            <person name="Bess C."/>
            <person name="Bickham C."/>
            <person name="Chaboub L."/>
            <person name="Chen D."/>
            <person name="Coyle M."/>
            <person name="Deiros D.R."/>
            <person name="Dinh H."/>
            <person name="Forbes L."/>
            <person name="Fowler G."/>
            <person name="Francisco L."/>
            <person name="Fu Q."/>
            <person name="Gubbala S."/>
            <person name="Hale W."/>
            <person name="Han Y."/>
            <person name="Hemphill L."/>
            <person name="Highlander S.K."/>
            <person name="Hirani K."/>
            <person name="Hogues M."/>
            <person name="Jackson L."/>
            <person name="Jakkamsetti A."/>
            <person name="Javaid M."/>
            <person name="Jiang H."/>
            <person name="Korchina V."/>
            <person name="Kovar C."/>
            <person name="Lara F."/>
            <person name="Lee S."/>
            <person name="Mata R."/>
            <person name="Mathew T."/>
            <person name="Moen C."/>
            <person name="Morales K."/>
            <person name="Munidasa M."/>
            <person name="Nazareth L."/>
            <person name="Ngo R."/>
            <person name="Nguyen L."/>
            <person name="Okwuonu G."/>
            <person name="Ongeri F."/>
            <person name="Patil S."/>
            <person name="Petrosino J."/>
            <person name="Pham C."/>
            <person name="Pham P."/>
            <person name="Pu L.-L."/>
            <person name="Puazo M."/>
            <person name="Raj R."/>
            <person name="Reid J."/>
            <person name="Rouhana J."/>
            <person name="Saada N."/>
            <person name="Shang Y."/>
            <person name="Simmons D."/>
            <person name="Thornton R."/>
            <person name="Warren J."/>
            <person name="Weissenberger G."/>
            <person name="Zhang J."/>
            <person name="Zhang L."/>
            <person name="Zhou C."/>
            <person name="Zhu D."/>
            <person name="Muzny D."/>
            <person name="Worley K."/>
            <person name="Gibbs R."/>
        </authorList>
    </citation>
    <scope>NUCLEOTIDE SEQUENCE [LARGE SCALE GENOMIC DNA]</scope>
    <source>
        <strain evidence="3 4">ATCC 51866</strain>
    </source>
</reference>
<feature type="domain" description="Fumarylacetoacetase-like C-terminal" evidence="2">
    <location>
        <begin position="135"/>
        <end position="338"/>
    </location>
</feature>
<comment type="caution">
    <text evidence="3">The sequence shown here is derived from an EMBL/GenBank/DDBJ whole genome shotgun (WGS) entry which is preliminary data.</text>
</comment>
<gene>
    <name evidence="3" type="ORF">HMPREF0293_1468</name>
</gene>
<evidence type="ECO:0000313" key="4">
    <source>
        <dbReference type="Proteomes" id="UP000006237"/>
    </source>
</evidence>
<dbReference type="InterPro" id="IPR011234">
    <property type="entry name" value="Fumarylacetoacetase-like_C"/>
</dbReference>
<proteinExistence type="predicted"/>
<evidence type="ECO:0000259" key="2">
    <source>
        <dbReference type="Pfam" id="PF01557"/>
    </source>
</evidence>
<keyword evidence="1" id="KW-0479">Metal-binding</keyword>
<evidence type="ECO:0000256" key="1">
    <source>
        <dbReference type="ARBA" id="ARBA00022723"/>
    </source>
</evidence>
<dbReference type="Pfam" id="PF01557">
    <property type="entry name" value="FAA_hydrolase"/>
    <property type="match status" value="1"/>
</dbReference>
<dbReference type="PANTHER" id="PTHR11820">
    <property type="entry name" value="ACYLPYRUVASE"/>
    <property type="match status" value="1"/>
</dbReference>
<dbReference type="Gene3D" id="3.90.850.10">
    <property type="entry name" value="Fumarylacetoacetase-like, C-terminal domain"/>
    <property type="match status" value="1"/>
</dbReference>
<accession>A0ABM9XP47</accession>
<dbReference type="EMBL" id="ACHF01000036">
    <property type="protein sequence ID" value="EEI62950.1"/>
    <property type="molecule type" value="Genomic_DNA"/>
</dbReference>
<sequence length="343" mass="37309">MSPGLVFRESVGTILKPLRAAPPTLTMKMSNNPILQGALMKLGTIRMAGTDTEEHTTCAIILSDLDEAGRTPGTVQVLPVPGVRDVASLLAMPTWRDSLTSVYSASRITSHSAARNTVLHIRREDLLCPVLEPRKIICVGVNYRRHIEEMGRELPAYPTVFTKFFDAVAAPFADVSVPSYATGSIDWEGELAIVIGRRVYQADENVAEEGIAGFAIMNDTTMRDYQNRTVQWHQGKSFYRSSGFGPWMTTTDECGSGLSITTLVNGVEKQCGNSADLVFSPATIVSYMSHIYPLNPGDVIATGTPSGVGFARSPKERVTDGDTVEVIVDKLGSISNTFRMQRS</sequence>
<protein>
    <submittedName>
        <fullName evidence="3">FAH family protein</fullName>
    </submittedName>
</protein>
<organism evidence="3 4">
    <name type="scientific">Corynebacterium glucuronolyticum ATCC 51866</name>
    <dbReference type="NCBI Taxonomy" id="548478"/>
    <lineage>
        <taxon>Bacteria</taxon>
        <taxon>Bacillati</taxon>
        <taxon>Actinomycetota</taxon>
        <taxon>Actinomycetes</taxon>
        <taxon>Mycobacteriales</taxon>
        <taxon>Corynebacteriaceae</taxon>
        <taxon>Corynebacterium</taxon>
    </lineage>
</organism>
<dbReference type="InterPro" id="IPR036663">
    <property type="entry name" value="Fumarylacetoacetase_C_sf"/>
</dbReference>